<evidence type="ECO:0000313" key="2">
    <source>
        <dbReference type="EMBL" id="KAK5785518.1"/>
    </source>
</evidence>
<accession>A0ABR0N5C1</accession>
<dbReference type="InterPro" id="IPR002156">
    <property type="entry name" value="RNaseH_domain"/>
</dbReference>
<evidence type="ECO:0000313" key="3">
    <source>
        <dbReference type="Proteomes" id="UP001358586"/>
    </source>
</evidence>
<organism evidence="2 3">
    <name type="scientific">Gossypium arboreum</name>
    <name type="common">Tree cotton</name>
    <name type="synonym">Gossypium nanking</name>
    <dbReference type="NCBI Taxonomy" id="29729"/>
    <lineage>
        <taxon>Eukaryota</taxon>
        <taxon>Viridiplantae</taxon>
        <taxon>Streptophyta</taxon>
        <taxon>Embryophyta</taxon>
        <taxon>Tracheophyta</taxon>
        <taxon>Spermatophyta</taxon>
        <taxon>Magnoliopsida</taxon>
        <taxon>eudicotyledons</taxon>
        <taxon>Gunneridae</taxon>
        <taxon>Pentapetalae</taxon>
        <taxon>rosids</taxon>
        <taxon>malvids</taxon>
        <taxon>Malvales</taxon>
        <taxon>Malvaceae</taxon>
        <taxon>Malvoideae</taxon>
        <taxon>Gossypium</taxon>
    </lineage>
</organism>
<sequence>MRVSSRLLPETCWNPPDLGVIKINFNANFQCDSRTSTSAVIARNYKGDFVGAETYLFSDMVDAFMAEARVCERALLFAINMGFRHLVVEDFDEISYLFVPRLVNSVAQTLAMECRRRRHSGFWIDEVPDSVKMLVTKDQTVWAQRHHGSS</sequence>
<gene>
    <name evidence="2" type="ORF">PVK06_040110</name>
</gene>
<protein>
    <recommendedName>
        <fullName evidence="1">RNase H type-1 domain-containing protein</fullName>
    </recommendedName>
</protein>
<feature type="domain" description="RNase H type-1" evidence="1">
    <location>
        <begin position="24"/>
        <end position="89"/>
    </location>
</feature>
<dbReference type="PANTHER" id="PTHR47074">
    <property type="entry name" value="BNAC02G40300D PROTEIN"/>
    <property type="match status" value="1"/>
</dbReference>
<name>A0ABR0N5C1_GOSAR</name>
<dbReference type="EMBL" id="JARKNE010000011">
    <property type="protein sequence ID" value="KAK5785518.1"/>
    <property type="molecule type" value="Genomic_DNA"/>
</dbReference>
<dbReference type="Proteomes" id="UP001358586">
    <property type="component" value="Chromosome 11"/>
</dbReference>
<dbReference type="PANTHER" id="PTHR47074:SF61">
    <property type="entry name" value="RNASE H TYPE-1 DOMAIN-CONTAINING PROTEIN"/>
    <property type="match status" value="1"/>
</dbReference>
<keyword evidence="3" id="KW-1185">Reference proteome</keyword>
<dbReference type="InterPro" id="IPR052929">
    <property type="entry name" value="RNase_H-like_EbsB-rel"/>
</dbReference>
<reference evidence="2 3" key="1">
    <citation type="submission" date="2023-03" db="EMBL/GenBank/DDBJ databases">
        <title>WGS of Gossypium arboreum.</title>
        <authorList>
            <person name="Yu D."/>
        </authorList>
    </citation>
    <scope>NUCLEOTIDE SEQUENCE [LARGE SCALE GENOMIC DNA]</scope>
    <source>
        <tissue evidence="2">Leaf</tissue>
    </source>
</reference>
<comment type="caution">
    <text evidence="2">The sequence shown here is derived from an EMBL/GenBank/DDBJ whole genome shotgun (WGS) entry which is preliminary data.</text>
</comment>
<evidence type="ECO:0000259" key="1">
    <source>
        <dbReference type="Pfam" id="PF13456"/>
    </source>
</evidence>
<proteinExistence type="predicted"/>
<dbReference type="Pfam" id="PF13456">
    <property type="entry name" value="RVT_3"/>
    <property type="match status" value="1"/>
</dbReference>